<evidence type="ECO:0000313" key="7">
    <source>
        <dbReference type="Proteomes" id="UP000065261"/>
    </source>
</evidence>
<evidence type="ECO:0000259" key="5">
    <source>
        <dbReference type="PROSITE" id="PS50887"/>
    </source>
</evidence>
<evidence type="ECO:0000256" key="4">
    <source>
        <dbReference type="SAM" id="Phobius"/>
    </source>
</evidence>
<dbReference type="PANTHER" id="PTHR45138">
    <property type="entry name" value="REGULATORY COMPONENTS OF SENSORY TRANSDUCTION SYSTEM"/>
    <property type="match status" value="1"/>
</dbReference>
<reference evidence="6 7" key="1">
    <citation type="submission" date="2015-03" db="EMBL/GenBank/DDBJ databases">
        <authorList>
            <person name="Murphy D."/>
        </authorList>
    </citation>
    <scope>NUCLEOTIDE SEQUENCE [LARGE SCALE GENOMIC DNA]</scope>
    <source>
        <strain evidence="6 7">KMM 520</strain>
    </source>
</reference>
<comment type="cofactor">
    <cofactor evidence="1">
        <name>Mg(2+)</name>
        <dbReference type="ChEBI" id="CHEBI:18420"/>
    </cofactor>
</comment>
<dbReference type="PROSITE" id="PS50887">
    <property type="entry name" value="GGDEF"/>
    <property type="match status" value="1"/>
</dbReference>
<feature type="transmembrane region" description="Helical" evidence="4">
    <location>
        <begin position="149"/>
        <end position="171"/>
    </location>
</feature>
<dbReference type="InterPro" id="IPR043128">
    <property type="entry name" value="Rev_trsase/Diguanyl_cyclase"/>
</dbReference>
<feature type="transmembrane region" description="Helical" evidence="4">
    <location>
        <begin position="78"/>
        <end position="96"/>
    </location>
</feature>
<protein>
    <recommendedName>
        <fullName evidence="2">diguanylate cyclase</fullName>
        <ecNumber evidence="2">2.7.7.65</ecNumber>
    </recommendedName>
</protein>
<dbReference type="Gene3D" id="3.30.70.270">
    <property type="match status" value="1"/>
</dbReference>
<dbReference type="RefSeq" id="WP_058374218.1">
    <property type="nucleotide sequence ID" value="NZ_CP011034.1"/>
</dbReference>
<dbReference type="Pfam" id="PF20966">
    <property type="entry name" value="MASE6"/>
    <property type="match status" value="1"/>
</dbReference>
<dbReference type="InterPro" id="IPR000160">
    <property type="entry name" value="GGDEF_dom"/>
</dbReference>
<feature type="transmembrane region" description="Helical" evidence="4">
    <location>
        <begin position="52"/>
        <end position="71"/>
    </location>
</feature>
<dbReference type="OrthoDB" id="9812260at2"/>
<dbReference type="SUPFAM" id="SSF55073">
    <property type="entry name" value="Nucleotide cyclase"/>
    <property type="match status" value="1"/>
</dbReference>
<feature type="transmembrane region" description="Helical" evidence="4">
    <location>
        <begin position="24"/>
        <end position="46"/>
    </location>
</feature>
<dbReference type="InterPro" id="IPR050469">
    <property type="entry name" value="Diguanylate_Cyclase"/>
</dbReference>
<sequence>MLRFWYKEFPQYPRDHKDYWRTRLIAHSLLICSCYFLILSLLNIFYFSNYDIALIDTLGLIASLSICIWFNKTGQVSRAAWIVALMIVSLIILFIISAKGHAHSLFWATLIPPFTFFLVGRNWGSILSSIAFGICAYLVYLQQQLSITIGLSALFNFVEVSIAHVLLFRFYEKTRFSAYSHLSKRNAEIKLLAETDKLTGLYNRQKFDFELSQLLSENNNEQKSNIVMICDIDHFKKVNDTYGHLAGDNVLSEFANILQNKLTNSALIARWGGEEFTIILRDSSLDNAINEAEELRAFIATHLIDNRALTISIGIAKARDDDTALHLLERADKALYKAKVQGRDQVCVASENLTKTHYENTLSETAAI</sequence>
<dbReference type="PROSITE" id="PS51257">
    <property type="entry name" value="PROKAR_LIPOPROTEIN"/>
    <property type="match status" value="1"/>
</dbReference>
<dbReference type="InterPro" id="IPR029787">
    <property type="entry name" value="Nucleotide_cyclase"/>
</dbReference>
<dbReference type="GO" id="GO:0052621">
    <property type="term" value="F:diguanylate cyclase activity"/>
    <property type="evidence" value="ECO:0007669"/>
    <property type="project" value="UniProtKB-EC"/>
</dbReference>
<gene>
    <name evidence="6" type="ORF">PTRA_a3180</name>
</gene>
<dbReference type="PANTHER" id="PTHR45138:SF9">
    <property type="entry name" value="DIGUANYLATE CYCLASE DGCM-RELATED"/>
    <property type="match status" value="1"/>
</dbReference>
<dbReference type="CDD" id="cd01949">
    <property type="entry name" value="GGDEF"/>
    <property type="match status" value="1"/>
</dbReference>
<name>A0A0U2X0K5_9GAMM</name>
<dbReference type="EMBL" id="CP011034">
    <property type="protein sequence ID" value="ALS34184.1"/>
    <property type="molecule type" value="Genomic_DNA"/>
</dbReference>
<dbReference type="Pfam" id="PF00990">
    <property type="entry name" value="GGDEF"/>
    <property type="match status" value="1"/>
</dbReference>
<dbReference type="PATRIC" id="fig|1315283.4.peg.2772"/>
<proteinExistence type="predicted"/>
<dbReference type="AlphaFoldDB" id="A0A0U2X0K5"/>
<dbReference type="InterPro" id="IPR048435">
    <property type="entry name" value="MASE6"/>
</dbReference>
<dbReference type="NCBIfam" id="TIGR00254">
    <property type="entry name" value="GGDEF"/>
    <property type="match status" value="1"/>
</dbReference>
<dbReference type="KEGG" id="ptn:PTRA_a3180"/>
<accession>A0A0U2X0K5</accession>
<keyword evidence="4" id="KW-1133">Transmembrane helix</keyword>
<feature type="transmembrane region" description="Helical" evidence="4">
    <location>
        <begin position="126"/>
        <end position="143"/>
    </location>
</feature>
<evidence type="ECO:0000256" key="3">
    <source>
        <dbReference type="ARBA" id="ARBA00034247"/>
    </source>
</evidence>
<dbReference type="SMART" id="SM00267">
    <property type="entry name" value="GGDEF"/>
    <property type="match status" value="1"/>
</dbReference>
<evidence type="ECO:0000256" key="2">
    <source>
        <dbReference type="ARBA" id="ARBA00012528"/>
    </source>
</evidence>
<keyword evidence="4" id="KW-0472">Membrane</keyword>
<feature type="domain" description="GGDEF" evidence="5">
    <location>
        <begin position="223"/>
        <end position="351"/>
    </location>
</feature>
<comment type="catalytic activity">
    <reaction evidence="3">
        <text>2 GTP = 3',3'-c-di-GMP + 2 diphosphate</text>
        <dbReference type="Rhea" id="RHEA:24898"/>
        <dbReference type="ChEBI" id="CHEBI:33019"/>
        <dbReference type="ChEBI" id="CHEBI:37565"/>
        <dbReference type="ChEBI" id="CHEBI:58805"/>
        <dbReference type="EC" id="2.7.7.65"/>
    </reaction>
</comment>
<evidence type="ECO:0000313" key="6">
    <source>
        <dbReference type="EMBL" id="ALS34184.1"/>
    </source>
</evidence>
<dbReference type="Proteomes" id="UP000065261">
    <property type="component" value="Chromosome I"/>
</dbReference>
<evidence type="ECO:0000256" key="1">
    <source>
        <dbReference type="ARBA" id="ARBA00001946"/>
    </source>
</evidence>
<dbReference type="FunFam" id="3.30.70.270:FF:000001">
    <property type="entry name" value="Diguanylate cyclase domain protein"/>
    <property type="match status" value="1"/>
</dbReference>
<organism evidence="6">
    <name type="scientific">Pseudoalteromonas translucida KMM 520</name>
    <dbReference type="NCBI Taxonomy" id="1315283"/>
    <lineage>
        <taxon>Bacteria</taxon>
        <taxon>Pseudomonadati</taxon>
        <taxon>Pseudomonadota</taxon>
        <taxon>Gammaproteobacteria</taxon>
        <taxon>Alteromonadales</taxon>
        <taxon>Pseudoalteromonadaceae</taxon>
        <taxon>Pseudoalteromonas</taxon>
    </lineage>
</organism>
<dbReference type="EC" id="2.7.7.65" evidence="2"/>
<keyword evidence="4" id="KW-0812">Transmembrane</keyword>